<name>A0A1I2TXE7_9GAMM</name>
<keyword evidence="2" id="KW-1185">Reference proteome</keyword>
<dbReference type="STRING" id="1045558.SAMN05216175_11177"/>
<sequence length="67" mass="7539">MQAQLSGKLSGKLLGRLFRKVIKKATRYVNSEWLFGSVLSPALWQSASHPSRLYVLQGLSAGHLRYH</sequence>
<evidence type="ECO:0000313" key="2">
    <source>
        <dbReference type="Proteomes" id="UP000198623"/>
    </source>
</evidence>
<dbReference type="AlphaFoldDB" id="A0A1I2TXE7"/>
<reference evidence="2" key="1">
    <citation type="submission" date="2016-10" db="EMBL/GenBank/DDBJ databases">
        <authorList>
            <person name="Varghese N."/>
            <person name="Submissions S."/>
        </authorList>
    </citation>
    <scope>NUCLEOTIDE SEQUENCE [LARGE SCALE GENOMIC DNA]</scope>
    <source>
        <strain evidence="2">CGMCC 1.10971</strain>
    </source>
</reference>
<accession>A0A1I2TXE7</accession>
<dbReference type="Proteomes" id="UP000198623">
    <property type="component" value="Unassembled WGS sequence"/>
</dbReference>
<proteinExistence type="predicted"/>
<dbReference type="EMBL" id="FOOU01000011">
    <property type="protein sequence ID" value="SFG69575.1"/>
    <property type="molecule type" value="Genomic_DNA"/>
</dbReference>
<gene>
    <name evidence="1" type="ORF">SAMN05216175_11177</name>
</gene>
<organism evidence="1 2">
    <name type="scientific">Neptunomonas qingdaonensis</name>
    <dbReference type="NCBI Taxonomy" id="1045558"/>
    <lineage>
        <taxon>Bacteria</taxon>
        <taxon>Pseudomonadati</taxon>
        <taxon>Pseudomonadota</taxon>
        <taxon>Gammaproteobacteria</taxon>
        <taxon>Oceanospirillales</taxon>
        <taxon>Oceanospirillaceae</taxon>
        <taxon>Neptunomonas</taxon>
    </lineage>
</organism>
<evidence type="ECO:0000313" key="1">
    <source>
        <dbReference type="EMBL" id="SFG69575.1"/>
    </source>
</evidence>
<protein>
    <submittedName>
        <fullName evidence="1">Uncharacterized protein</fullName>
    </submittedName>
</protein>